<accession>A0A7J6X5I7</accession>
<comment type="caution">
    <text evidence="3">The sequence shown here is derived from an EMBL/GenBank/DDBJ whole genome shotgun (WGS) entry which is preliminary data.</text>
</comment>
<dbReference type="Proteomes" id="UP000554482">
    <property type="component" value="Unassembled WGS sequence"/>
</dbReference>
<feature type="domain" description="HTH myb-type" evidence="2">
    <location>
        <begin position="59"/>
        <end position="85"/>
    </location>
</feature>
<gene>
    <name evidence="3" type="ORF">FRX31_006770</name>
</gene>
<dbReference type="InterPro" id="IPR009057">
    <property type="entry name" value="Homeodomain-like_sf"/>
</dbReference>
<evidence type="ECO:0000256" key="1">
    <source>
        <dbReference type="SAM" id="MobiDB-lite"/>
    </source>
</evidence>
<dbReference type="EMBL" id="JABWDY010006490">
    <property type="protein sequence ID" value="KAF5203642.1"/>
    <property type="molecule type" value="Genomic_DNA"/>
</dbReference>
<evidence type="ECO:0000313" key="4">
    <source>
        <dbReference type="Proteomes" id="UP000554482"/>
    </source>
</evidence>
<evidence type="ECO:0000259" key="2">
    <source>
        <dbReference type="PROSITE" id="PS51294"/>
    </source>
</evidence>
<feature type="compositionally biased region" description="Polar residues" evidence="1">
    <location>
        <begin position="37"/>
        <end position="46"/>
    </location>
</feature>
<name>A0A7J6X5I7_THATH</name>
<dbReference type="InterPro" id="IPR017930">
    <property type="entry name" value="Myb_dom"/>
</dbReference>
<feature type="compositionally biased region" description="Basic residues" evidence="1">
    <location>
        <begin position="47"/>
        <end position="59"/>
    </location>
</feature>
<feature type="non-terminal residue" evidence="3">
    <location>
        <position position="1"/>
    </location>
</feature>
<proteinExistence type="predicted"/>
<organism evidence="3 4">
    <name type="scientific">Thalictrum thalictroides</name>
    <name type="common">Rue-anemone</name>
    <name type="synonym">Anemone thalictroides</name>
    <dbReference type="NCBI Taxonomy" id="46969"/>
    <lineage>
        <taxon>Eukaryota</taxon>
        <taxon>Viridiplantae</taxon>
        <taxon>Streptophyta</taxon>
        <taxon>Embryophyta</taxon>
        <taxon>Tracheophyta</taxon>
        <taxon>Spermatophyta</taxon>
        <taxon>Magnoliopsida</taxon>
        <taxon>Ranunculales</taxon>
        <taxon>Ranunculaceae</taxon>
        <taxon>Thalictroideae</taxon>
        <taxon>Thalictrum</taxon>
    </lineage>
</organism>
<keyword evidence="4" id="KW-1185">Reference proteome</keyword>
<dbReference type="AlphaFoldDB" id="A0A7J6X5I7"/>
<sequence length="85" mass="9426">MTELKIQQICLVNKQSEETSSSSISEESYAISLKSPGITSPVTTSPSHRRTSGPIRRAKGGWTPQEDETLRSAVEVYKGKCWKKI</sequence>
<dbReference type="InterPro" id="IPR001005">
    <property type="entry name" value="SANT/Myb"/>
</dbReference>
<dbReference type="SUPFAM" id="SSF46689">
    <property type="entry name" value="Homeodomain-like"/>
    <property type="match status" value="1"/>
</dbReference>
<dbReference type="Gene3D" id="1.10.10.60">
    <property type="entry name" value="Homeodomain-like"/>
    <property type="match status" value="1"/>
</dbReference>
<dbReference type="CDD" id="cd00167">
    <property type="entry name" value="SANT"/>
    <property type="match status" value="1"/>
</dbReference>
<evidence type="ECO:0000313" key="3">
    <source>
        <dbReference type="EMBL" id="KAF5203642.1"/>
    </source>
</evidence>
<dbReference type="Pfam" id="PF00249">
    <property type="entry name" value="Myb_DNA-binding"/>
    <property type="match status" value="1"/>
</dbReference>
<reference evidence="3 4" key="1">
    <citation type="submission" date="2020-06" db="EMBL/GenBank/DDBJ databases">
        <title>Transcriptomic and genomic resources for Thalictrum thalictroides and T. hernandezii: Facilitating candidate gene discovery in an emerging model plant lineage.</title>
        <authorList>
            <person name="Arias T."/>
            <person name="Riano-Pachon D.M."/>
            <person name="Di Stilio V.S."/>
        </authorList>
    </citation>
    <scope>NUCLEOTIDE SEQUENCE [LARGE SCALE GENOMIC DNA]</scope>
    <source>
        <strain evidence="4">cv. WT478/WT964</strain>
        <tissue evidence="3">Leaves</tissue>
    </source>
</reference>
<protein>
    <submittedName>
        <fullName evidence="3">Myb-related protein 3r-1</fullName>
    </submittedName>
</protein>
<dbReference type="PROSITE" id="PS51294">
    <property type="entry name" value="HTH_MYB"/>
    <property type="match status" value="1"/>
</dbReference>
<feature type="region of interest" description="Disordered" evidence="1">
    <location>
        <begin position="35"/>
        <end position="64"/>
    </location>
</feature>
<dbReference type="OrthoDB" id="2143914at2759"/>